<protein>
    <submittedName>
        <fullName evidence="1">Uncharacterized protein</fullName>
    </submittedName>
</protein>
<evidence type="ECO:0000313" key="1">
    <source>
        <dbReference type="EMBL" id="JAH28167.1"/>
    </source>
</evidence>
<proteinExistence type="predicted"/>
<dbReference type="AlphaFoldDB" id="A0A0E9RH84"/>
<dbReference type="EMBL" id="GBXM01080410">
    <property type="protein sequence ID" value="JAH28167.1"/>
    <property type="molecule type" value="Transcribed_RNA"/>
</dbReference>
<reference evidence="1" key="2">
    <citation type="journal article" date="2015" name="Fish Shellfish Immunol.">
        <title>Early steps in the European eel (Anguilla anguilla)-Vibrio vulnificus interaction in the gills: Role of the RtxA13 toxin.</title>
        <authorList>
            <person name="Callol A."/>
            <person name="Pajuelo D."/>
            <person name="Ebbesson L."/>
            <person name="Teles M."/>
            <person name="MacKenzie S."/>
            <person name="Amaro C."/>
        </authorList>
    </citation>
    <scope>NUCLEOTIDE SEQUENCE</scope>
</reference>
<sequence>MSYDYCPTGCVLHNTMAPGRKVWHLFCFLVSKS</sequence>
<organism evidence="1">
    <name type="scientific">Anguilla anguilla</name>
    <name type="common">European freshwater eel</name>
    <name type="synonym">Muraena anguilla</name>
    <dbReference type="NCBI Taxonomy" id="7936"/>
    <lineage>
        <taxon>Eukaryota</taxon>
        <taxon>Metazoa</taxon>
        <taxon>Chordata</taxon>
        <taxon>Craniata</taxon>
        <taxon>Vertebrata</taxon>
        <taxon>Euteleostomi</taxon>
        <taxon>Actinopterygii</taxon>
        <taxon>Neopterygii</taxon>
        <taxon>Teleostei</taxon>
        <taxon>Anguilliformes</taxon>
        <taxon>Anguillidae</taxon>
        <taxon>Anguilla</taxon>
    </lineage>
</organism>
<accession>A0A0E9RH84</accession>
<reference evidence="1" key="1">
    <citation type="submission" date="2014-11" db="EMBL/GenBank/DDBJ databases">
        <authorList>
            <person name="Amaro Gonzalez C."/>
        </authorList>
    </citation>
    <scope>NUCLEOTIDE SEQUENCE</scope>
</reference>
<name>A0A0E9RH84_ANGAN</name>